<dbReference type="AlphaFoldDB" id="A0A644YRR2"/>
<proteinExistence type="predicted"/>
<accession>A0A644YRR2</accession>
<name>A0A644YRR2_9ZZZZ</name>
<protein>
    <submittedName>
        <fullName evidence="1">Uncharacterized protein</fullName>
    </submittedName>
</protein>
<gene>
    <name evidence="1" type="ORF">SDC9_77111</name>
</gene>
<dbReference type="EMBL" id="VSSQ01005821">
    <property type="protein sequence ID" value="MPM30561.1"/>
    <property type="molecule type" value="Genomic_DNA"/>
</dbReference>
<organism evidence="1">
    <name type="scientific">bioreactor metagenome</name>
    <dbReference type="NCBI Taxonomy" id="1076179"/>
    <lineage>
        <taxon>unclassified sequences</taxon>
        <taxon>metagenomes</taxon>
        <taxon>ecological metagenomes</taxon>
    </lineage>
</organism>
<sequence length="48" mass="5710">METETTWCICQYMGNEIESEIWKFMGLSEKARIYNDFVKAHDPVTLCF</sequence>
<evidence type="ECO:0000313" key="1">
    <source>
        <dbReference type="EMBL" id="MPM30561.1"/>
    </source>
</evidence>
<reference evidence="1" key="1">
    <citation type="submission" date="2019-08" db="EMBL/GenBank/DDBJ databases">
        <authorList>
            <person name="Kucharzyk K."/>
            <person name="Murdoch R.W."/>
            <person name="Higgins S."/>
            <person name="Loffler F."/>
        </authorList>
    </citation>
    <scope>NUCLEOTIDE SEQUENCE</scope>
</reference>
<comment type="caution">
    <text evidence="1">The sequence shown here is derived from an EMBL/GenBank/DDBJ whole genome shotgun (WGS) entry which is preliminary data.</text>
</comment>